<comment type="caution">
    <text evidence="1">The sequence shown here is derived from an EMBL/GenBank/DDBJ whole genome shotgun (WGS) entry which is preliminary data.</text>
</comment>
<evidence type="ECO:0000313" key="1">
    <source>
        <dbReference type="EMBL" id="MCR6680027.1"/>
    </source>
</evidence>
<dbReference type="AlphaFoldDB" id="A0AAW5N668"/>
<organism evidence="1 2">
    <name type="scientific">Escherichia marmotae</name>
    <dbReference type="NCBI Taxonomy" id="1499973"/>
    <lineage>
        <taxon>Bacteria</taxon>
        <taxon>Pseudomonadati</taxon>
        <taxon>Pseudomonadota</taxon>
        <taxon>Gammaproteobacteria</taxon>
        <taxon>Enterobacterales</taxon>
        <taxon>Enterobacteriaceae</taxon>
        <taxon>Escherichia</taxon>
    </lineage>
</organism>
<name>A0AAW5N668_9ESCH</name>
<accession>A0AAW5N668</accession>
<dbReference type="Proteomes" id="UP001206878">
    <property type="component" value="Unassembled WGS sequence"/>
</dbReference>
<sequence>MLIPYDQLTQITKNCGRGENLIIDQTPHGPVIKFTLADSLGEQKVPPVPVGEFPVTPRIKADA</sequence>
<evidence type="ECO:0000313" key="2">
    <source>
        <dbReference type="Proteomes" id="UP001206878"/>
    </source>
</evidence>
<dbReference type="EMBL" id="JANPXH010002146">
    <property type="protein sequence ID" value="MCR6680027.1"/>
    <property type="molecule type" value="Genomic_DNA"/>
</dbReference>
<protein>
    <submittedName>
        <fullName evidence="1">Uncharacterized protein</fullName>
    </submittedName>
</protein>
<gene>
    <name evidence="1" type="ORF">NVV43_32320</name>
</gene>
<proteinExistence type="predicted"/>
<feature type="non-terminal residue" evidence="1">
    <location>
        <position position="63"/>
    </location>
</feature>
<reference evidence="1" key="1">
    <citation type="submission" date="2022-07" db="EMBL/GenBank/DDBJ databases">
        <title>Diversity of ethanolamine utilization by human commensal Escherichia coli.</title>
        <authorList>
            <person name="Jubelin G."/>
        </authorList>
    </citation>
    <scope>NUCLEOTIDE SEQUENCE</scope>
    <source>
        <strain evidence="1">S1</strain>
    </source>
</reference>